<feature type="coiled-coil region" evidence="1">
    <location>
        <begin position="1998"/>
        <end position="2025"/>
    </location>
</feature>
<protein>
    <submittedName>
        <fullName evidence="4 5">Uncharacterized protein</fullName>
    </submittedName>
</protein>
<dbReference type="GeneID" id="112281377"/>
<dbReference type="EMBL" id="ABEU02000004">
    <property type="protein sequence ID" value="PNR55195.1"/>
    <property type="molecule type" value="Genomic_DNA"/>
</dbReference>
<feature type="coiled-coil region" evidence="1">
    <location>
        <begin position="1246"/>
        <end position="1336"/>
    </location>
</feature>
<feature type="compositionally biased region" description="Polar residues" evidence="2">
    <location>
        <begin position="28"/>
        <end position="49"/>
    </location>
</feature>
<feature type="coiled-coil region" evidence="1">
    <location>
        <begin position="1496"/>
        <end position="1537"/>
    </location>
</feature>
<dbReference type="RefSeq" id="XP_073389223.1">
    <property type="nucleotide sequence ID" value="XM_073533122.1"/>
</dbReference>
<dbReference type="PANTHER" id="PTHR23159:SF66">
    <property type="entry name" value="OS04G0158400 PROTEIN"/>
    <property type="match status" value="1"/>
</dbReference>
<proteinExistence type="predicted"/>
<sequence>MDKGKSKTDLRAAGKKRLEEFRQKRQQKGSSIKTSTSTALKALSESEQNPGEKVGEEILRGDSISNEEPQRTTSGKDRKAELVSDHAGQDGNVHEEQRASTVVDPPPESFGASSIQRLKLGGHLVPETSEQSVDSPCDPGSSSGNLDDKDREAVYTILWENHGIDHHQRNEEWQESSFDVRADLAERALDQGNYSTFRVDDEHYGTETKETPRSQRRLSGTFVDAIDRFQSSEGINVWDEHSLSLAPNQQRAVQDEAAEDDKRDSLSVDQSHKAHSSFTKDESTEERTPPEWDENLEKEKVRMAAEVALMHQKLEKVMEDTRRERELQDNEIGLWKSQVREKEEAVCARDVQLQELEADKHQSEQNLRTALDRIEKEKEQSNLDLMEVKSEVERLNEERGGFLSRIEVYEKELEALRKEKEQSNLDLMKVKSEVERLNEERGGFLSRIEVYEKELEALRRESAELVVQMNYVSEEKNLLAANLSAANEQAAESLKHQEQLLSSLKELEHERETETTRYRELGLHLEGVITEKVQLEVRLSESANALEELRVNNIQLSNDLAISEGQRLALTEENKSKSDRIGIMEDERLRYHELIENIKQRLSMHEEKEKVTAALDVQVKNFEAECKRLQFLVETLRTSLQSLEDEKAELACKFSDLQAEKEELIAQVEIAKNELIVEQSQLESSRTQQAEIVKELENTKLEVIKVLADKNKVQLDLEECKQKLEHLMDQFGKLIVERTQMEEFLGQKLQTLEDNIEVLSEEKLKLEEQLAGAKHELEQLNGQLRKADVERVEMRETAALGIKTLEQQLWGLENERTKLEELFRTVSTELQLSNDKINKLTVEKVGNDELLGQKLQNLENNVRILSEEKVNLEAQLTGAKCELEQLNEQLKNADVERIKMKESSAVVVETLEQQIRGLGGERTEFEMQLQTLRAEIHLLNEKIIQNAAERVEMEIDAETLNQKVTDLENRTSELDQGFNVLIEEKGRMVSDHASLQQILEKTREEKMQLESDLLLIQEDLLKLKDEKAQVESDREISLQKLNDTSIKEEVLVNQLKESQDALEKVSDESRSLKLELSSVARKLYESVASNEKLVGDVQSLQERLQAAEEMKSHIEIELKESFAELNDSTQDKTSLNNQLNSLLQNVQVLENEKLELQSRAQQLQESVKQKEEEMVLCKEEWRQHEVNSSAKEELEDFGNVSPGSHAANIKLVKKLVEVFEGKVSDDILIQNQRGLSSPVSEFFIQAQAMKKTSDDLQRERDAAVQAESTLRADLVELRKQFHDLSEERVRLQTQVTELQEELAIAIADCRNLNHNIERLRDEAEQGVKMVAILERDKCALQAETLELVEKLRAAEETVLEDRALKQTLQGRSEELEAKLQAERDVLEKMLSRLNILTIYIEEHVFTYVPELVWTSDAADIVSQVEYKVTLVVNRVLPGLIAKSNTLEEERDLARTALYNMTDDNNMLQVERNGLISEKEVLKAEIERMMISETEARGEYEEQVKVLISSLEEAENRLQSVKNDCTDFEKKLQVALNQGFPDHDVEPPGTPMNTLGVCWFLVETMLEISSKKLQDVRTEFSHASSEFDNLLAEERLQHQARVEDVKADREVLRQKVEELSEKVKLLEEERTLLHEEQKRVSHEFRAQLEIEAKSNEFSREKIQVLESNVYSLQKDLKETKAEDIEVRRAFERDINLLKSTFEAAQTELDKVKESHVRFDEKLECAARVVLPNIDIKPVDFEDNLFDYSWAVVNLILEEYSQKLQNVQLEATEVQSRVNIDREREFQSLQEQVRSITAELGVAKEEKRVAQSELAQSEKRLATSKERLTLAINKGKSIVVQRDAVKAALAEKTAELQRVESDLKEVIKVKDIALQEAEAAAISLKAIADQADILKAKLVENHEISAKLEKSLSETISALRNLETMIDEITSGAGGAAQTRVAKLEWVGATLKDLKMRLSYLEGKAESLIMDLSTVSNEKEVVVQKLHDATLKCNQLEQVIEEDALNVVALKSKIESLEETVVVMKAEASLHINLQHHVSRAIGMLESSGQDLEADPDLSNESELLAATTSFVNKYKAVVHESEELRKRCSFLSDALDKSDEEKSLTSGVKLQSLEEMLQSRDLELKDMMLRLEDANRVISDKSSEIEAYMQSDQRLSEDLVKSKEELGTVEQKMKVLKNELHEVVTSFNTPWEERDSQAEVVAHSVCETITEVESLMKTVVEHVQRRESEIQDANEKAMAALMLDSHASKELVAKLEEEFLECKTVAQEITWLTGPPPSSSSLLDWVTCLNGALEEEHQKVERASEEIEALTKTTEEKAFQVQKLEGKVESLSAEVCKGQQEKESVVDELRKTEVELQRKKDELEILAAKNVGLESEMKSVRTMLQVQNALMGFEDVVEHVRLQGGPSSIASPTEWISWLIQAFRDNQNVLTEAQQQLETLKSTSTMISLQVEEVNAKYSSACEELSDEKNKNEILQFKLRELHETFAVERDSLKAENRVLKDSCVKVSSRDFEFSEAQRTATNLQETLISKEKQFSELHNEIEDLLSRYVEQELKLQSLIEEKEGLNSELVKVEAERNSLRIELANEKSTAQSDVTQLEQKLVVVREKLSLAIKKGKGLEKQRDSLKQSLAEETAKIKVLEQQLGSWKELLDEEAGKCQGLKEQRDSLMQSLTEETAKGKVLEDQLDSLKQSLDEEVGKGRVLREQLNPLKRSLAEETAKVESIIVSYTNEIQIRDAELLESRAHAKALVEQVHELREKATLSQKLSEIEREKLQSALSRIEIPSNVLSKVTVEKVEWLVSLLEDTRNTADYLEVELGDSKSALETLKTVLTDTEERLQSVTVEYLKAEDTNSTWVKKLEELESRTAFDRKQHEDEVDSLTRALKEADMRQQAASSRVRELEKLVEKQQNTITASEVARSKSASKLAFTRNKLNLLVQQSQELVRECENLHKSLQERNAEIVELNLEISRLKNIIQDEQSQRMGIGSMASSQLTLLQEELARTSEKSAAIVKELREQHVTLKRIVEEKDDEIRGVQKKLLEILVYGDSVAWMEHTITNQHKGDDILVEGDARNVNGDLDLASVITVIGQRFETLVAGAHAWKNSFEKKDAQLQKLKNELYNVTMEKASLHADILAKTKEIERLQSEISTKDIPVGGSSSSQFEIEELETRSNRIGLKIPVTPQVRSSRRQSQSEIAIDMDEGDDSYLLSDMDDKGHGFSALSNSRLVPKATRLLADKLDGLWFAGGRILTRQPSARLGLATYWILIHVYVAMCFFSHFVTHS</sequence>
<evidence type="ECO:0000313" key="4">
    <source>
        <dbReference type="EMBL" id="PNR55195.1"/>
    </source>
</evidence>
<evidence type="ECO:0000313" key="5">
    <source>
        <dbReference type="EnsemblPlants" id="Pp3c4_12010V3.1"/>
    </source>
</evidence>
<dbReference type="Proteomes" id="UP000006727">
    <property type="component" value="Chromosome 4"/>
</dbReference>
<gene>
    <name evidence="5" type="primary">LOC112281377</name>
    <name evidence="4" type="ORF">PHYPA_006090</name>
</gene>
<feature type="region of interest" description="Disordered" evidence="2">
    <location>
        <begin position="1"/>
        <end position="113"/>
    </location>
</feature>
<dbReference type="EnsemblPlants" id="Pp3c4_12010V3.1">
    <property type="protein sequence ID" value="Pp3c4_12010V3.1"/>
    <property type="gene ID" value="Pp3c4_12010"/>
</dbReference>
<name>A0A2K1KN40_PHYPA</name>
<evidence type="ECO:0000256" key="3">
    <source>
        <dbReference type="SAM" id="Phobius"/>
    </source>
</evidence>
<feature type="coiled-coil region" evidence="1">
    <location>
        <begin position="1661"/>
        <end position="1713"/>
    </location>
</feature>
<dbReference type="EnsemblPlants" id="Pp3c4_12010V3.4">
    <property type="protein sequence ID" value="Pp3c4_12010V3.4"/>
    <property type="gene ID" value="Pp3c4_12010"/>
</dbReference>
<keyword evidence="1" id="KW-0175">Coiled coil</keyword>
<reference evidence="4 6" key="1">
    <citation type="journal article" date="2008" name="Science">
        <title>The Physcomitrella genome reveals evolutionary insights into the conquest of land by plants.</title>
        <authorList>
            <person name="Rensing S."/>
            <person name="Lang D."/>
            <person name="Zimmer A."/>
            <person name="Terry A."/>
            <person name="Salamov A."/>
            <person name="Shapiro H."/>
            <person name="Nishiyama T."/>
            <person name="Perroud P.-F."/>
            <person name="Lindquist E."/>
            <person name="Kamisugi Y."/>
            <person name="Tanahashi T."/>
            <person name="Sakakibara K."/>
            <person name="Fujita T."/>
            <person name="Oishi K."/>
            <person name="Shin-I T."/>
            <person name="Kuroki Y."/>
            <person name="Toyoda A."/>
            <person name="Suzuki Y."/>
            <person name="Hashimoto A."/>
            <person name="Yamaguchi K."/>
            <person name="Sugano A."/>
            <person name="Kohara Y."/>
            <person name="Fujiyama A."/>
            <person name="Anterola A."/>
            <person name="Aoki S."/>
            <person name="Ashton N."/>
            <person name="Barbazuk W.B."/>
            <person name="Barker E."/>
            <person name="Bennetzen J."/>
            <person name="Bezanilla M."/>
            <person name="Blankenship R."/>
            <person name="Cho S.H."/>
            <person name="Dutcher S."/>
            <person name="Estelle M."/>
            <person name="Fawcett J.A."/>
            <person name="Gundlach H."/>
            <person name="Hanada K."/>
            <person name="Heyl A."/>
            <person name="Hicks K.A."/>
            <person name="Hugh J."/>
            <person name="Lohr M."/>
            <person name="Mayer K."/>
            <person name="Melkozernov A."/>
            <person name="Murata T."/>
            <person name="Nelson D."/>
            <person name="Pils B."/>
            <person name="Prigge M."/>
            <person name="Reiss B."/>
            <person name="Renner T."/>
            <person name="Rombauts S."/>
            <person name="Rushton P."/>
            <person name="Sanderfoot A."/>
            <person name="Schween G."/>
            <person name="Shiu S.-H."/>
            <person name="Stueber K."/>
            <person name="Theodoulou F.L."/>
            <person name="Tu H."/>
            <person name="Van de Peer Y."/>
            <person name="Verrier P.J."/>
            <person name="Waters E."/>
            <person name="Wood A."/>
            <person name="Yang L."/>
            <person name="Cove D."/>
            <person name="Cuming A."/>
            <person name="Hasebe M."/>
            <person name="Lucas S."/>
            <person name="Mishler D.B."/>
            <person name="Reski R."/>
            <person name="Grigoriev I."/>
            <person name="Quatrano R.S."/>
            <person name="Boore J.L."/>
        </authorList>
    </citation>
    <scope>NUCLEOTIDE SEQUENCE [LARGE SCALE GENOMIC DNA]</scope>
    <source>
        <strain evidence="5 6">cv. Gransden 2004</strain>
    </source>
</reference>
<feature type="region of interest" description="Disordered" evidence="2">
    <location>
        <begin position="198"/>
        <end position="219"/>
    </location>
</feature>
<dbReference type="PANTHER" id="PTHR23159">
    <property type="entry name" value="CENTROSOMAL PROTEIN 2"/>
    <property type="match status" value="1"/>
</dbReference>
<dbReference type="STRING" id="3218.A0A2K1KN40"/>
<feature type="region of interest" description="Disordered" evidence="2">
    <location>
        <begin position="126"/>
        <end position="149"/>
    </location>
</feature>
<feature type="transmembrane region" description="Helical" evidence="3">
    <location>
        <begin position="3259"/>
        <end position="3278"/>
    </location>
</feature>
<evidence type="ECO:0000256" key="2">
    <source>
        <dbReference type="SAM" id="MobiDB-lite"/>
    </source>
</evidence>
<keyword evidence="3" id="KW-1133">Transmembrane helix</keyword>
<keyword evidence="3" id="KW-0472">Membrane</keyword>
<dbReference type="Gramene" id="Pp3c4_12010V3.4">
    <property type="protein sequence ID" value="Pp3c4_12010V3.4"/>
    <property type="gene ID" value="Pp3c4_12010"/>
</dbReference>
<feature type="coiled-coil region" evidence="1">
    <location>
        <begin position="1365"/>
        <end position="1396"/>
    </location>
</feature>
<feature type="coiled-coil region" evidence="1">
    <location>
        <begin position="2513"/>
        <end position="2649"/>
    </location>
</feature>
<feature type="coiled-coil region" evidence="1">
    <location>
        <begin position="2285"/>
        <end position="2312"/>
    </location>
</feature>
<keyword evidence="3" id="KW-0812">Transmembrane</keyword>
<feature type="coiled-coil region" evidence="1">
    <location>
        <begin position="1755"/>
        <end position="1867"/>
    </location>
</feature>
<feature type="compositionally biased region" description="Basic and acidic residues" evidence="2">
    <location>
        <begin position="1"/>
        <end position="23"/>
    </location>
</feature>
<feature type="coiled-coil region" evidence="1">
    <location>
        <begin position="2823"/>
        <end position="2980"/>
    </location>
</feature>
<feature type="coiled-coil region" evidence="1">
    <location>
        <begin position="311"/>
        <end position="566"/>
    </location>
</feature>
<feature type="coiled-coil region" evidence="1">
    <location>
        <begin position="2422"/>
        <end position="2470"/>
    </location>
</feature>
<feature type="coiled-coil region" evidence="1">
    <location>
        <begin position="3097"/>
        <end position="3145"/>
    </location>
</feature>
<evidence type="ECO:0000256" key="1">
    <source>
        <dbReference type="SAM" id="Coils"/>
    </source>
</evidence>
<reference evidence="4 6" key="2">
    <citation type="journal article" date="2018" name="Plant J.">
        <title>The Physcomitrella patens chromosome-scale assembly reveals moss genome structure and evolution.</title>
        <authorList>
            <person name="Lang D."/>
            <person name="Ullrich K.K."/>
            <person name="Murat F."/>
            <person name="Fuchs J."/>
            <person name="Jenkins J."/>
            <person name="Haas F.B."/>
            <person name="Piednoel M."/>
            <person name="Gundlach H."/>
            <person name="Van Bel M."/>
            <person name="Meyberg R."/>
            <person name="Vives C."/>
            <person name="Morata J."/>
            <person name="Symeonidi A."/>
            <person name="Hiss M."/>
            <person name="Muchero W."/>
            <person name="Kamisugi Y."/>
            <person name="Saleh O."/>
            <person name="Blanc G."/>
            <person name="Decker E.L."/>
            <person name="van Gessel N."/>
            <person name="Grimwood J."/>
            <person name="Hayes R.D."/>
            <person name="Graham S.W."/>
            <person name="Gunter L.E."/>
            <person name="McDaniel S.F."/>
            <person name="Hoernstein S.N.W."/>
            <person name="Larsson A."/>
            <person name="Li F.W."/>
            <person name="Perroud P.F."/>
            <person name="Phillips J."/>
            <person name="Ranjan P."/>
            <person name="Rokshar D.S."/>
            <person name="Rothfels C.J."/>
            <person name="Schneider L."/>
            <person name="Shu S."/>
            <person name="Stevenson D.W."/>
            <person name="Thummler F."/>
            <person name="Tillich M."/>
            <person name="Villarreal Aguilar J.C."/>
            <person name="Widiez T."/>
            <person name="Wong G.K."/>
            <person name="Wymore A."/>
            <person name="Zhang Y."/>
            <person name="Zimmer A.D."/>
            <person name="Quatrano R.S."/>
            <person name="Mayer K.F.X."/>
            <person name="Goodstein D."/>
            <person name="Casacuberta J.M."/>
            <person name="Vandepoele K."/>
            <person name="Reski R."/>
            <person name="Cuming A.C."/>
            <person name="Tuskan G.A."/>
            <person name="Maumus F."/>
            <person name="Salse J."/>
            <person name="Schmutz J."/>
            <person name="Rensing S.A."/>
        </authorList>
    </citation>
    <scope>NUCLEOTIDE SEQUENCE [LARGE SCALE GENOMIC DNA]</scope>
    <source>
        <strain evidence="5 6">cv. Gransden 2004</strain>
    </source>
</reference>
<feature type="coiled-coil region" evidence="1">
    <location>
        <begin position="2341"/>
        <end position="2375"/>
    </location>
</feature>
<reference evidence="5" key="3">
    <citation type="submission" date="2020-12" db="UniProtKB">
        <authorList>
            <consortium name="EnsemblPlants"/>
        </authorList>
    </citation>
    <scope>IDENTIFICATION</scope>
</reference>
<feature type="region of interest" description="Disordered" evidence="2">
    <location>
        <begin position="247"/>
        <end position="297"/>
    </location>
</feature>
<keyword evidence="6" id="KW-1185">Reference proteome</keyword>
<feature type="compositionally biased region" description="Basic and acidic residues" evidence="2">
    <location>
        <begin position="198"/>
        <end position="213"/>
    </location>
</feature>
<feature type="compositionally biased region" description="Basic and acidic residues" evidence="2">
    <location>
        <begin position="260"/>
        <end position="297"/>
    </location>
</feature>
<dbReference type="RefSeq" id="XP_024373574.1">
    <property type="nucleotide sequence ID" value="XM_024517806.2"/>
</dbReference>
<organism evidence="4">
    <name type="scientific">Physcomitrium patens</name>
    <name type="common">Spreading-leaved earth moss</name>
    <name type="synonym">Physcomitrella patens</name>
    <dbReference type="NCBI Taxonomy" id="3218"/>
    <lineage>
        <taxon>Eukaryota</taxon>
        <taxon>Viridiplantae</taxon>
        <taxon>Streptophyta</taxon>
        <taxon>Embryophyta</taxon>
        <taxon>Bryophyta</taxon>
        <taxon>Bryophytina</taxon>
        <taxon>Bryopsida</taxon>
        <taxon>Funariidae</taxon>
        <taxon>Funariales</taxon>
        <taxon>Funariaceae</taxon>
        <taxon>Physcomitrium</taxon>
    </lineage>
</organism>
<dbReference type="KEGG" id="ppp:112281377"/>
<feature type="coiled-coil region" evidence="1">
    <location>
        <begin position="710"/>
        <end position="822"/>
    </location>
</feature>
<dbReference type="OrthoDB" id="10255522at2759"/>
<feature type="coiled-coil region" evidence="1">
    <location>
        <begin position="1594"/>
        <end position="1635"/>
    </location>
</feature>
<feature type="compositionally biased region" description="Basic and acidic residues" evidence="2">
    <location>
        <begin position="68"/>
        <end position="98"/>
    </location>
</feature>
<feature type="coiled-coil region" evidence="1">
    <location>
        <begin position="626"/>
        <end position="681"/>
    </location>
</feature>
<dbReference type="Gramene" id="Pp3c4_12010V3.1">
    <property type="protein sequence ID" value="Pp3c4_12010V3.1"/>
    <property type="gene ID" value="Pp3c4_12010"/>
</dbReference>
<dbReference type="RefSeq" id="XP_024373572.1">
    <property type="nucleotide sequence ID" value="XM_024517804.2"/>
</dbReference>
<dbReference type="PaxDb" id="3218-PP1S284_19V6.1"/>
<feature type="compositionally biased region" description="Polar residues" evidence="2">
    <location>
        <begin position="128"/>
        <end position="145"/>
    </location>
</feature>
<evidence type="ECO:0000313" key="6">
    <source>
        <dbReference type="Proteomes" id="UP000006727"/>
    </source>
</evidence>
<accession>A0A2K1KN40</accession>
<feature type="coiled-coil region" evidence="1">
    <location>
        <begin position="848"/>
        <end position="1180"/>
    </location>
</feature>